<evidence type="ECO:0000256" key="13">
    <source>
        <dbReference type="RuleBase" id="RU362082"/>
    </source>
</evidence>
<keyword evidence="7 13" id="KW-0067">ATP-binding</keyword>
<dbReference type="GO" id="GO:0046872">
    <property type="term" value="F:metal ion binding"/>
    <property type="evidence" value="ECO:0007669"/>
    <property type="project" value="UniProtKB-UniRule"/>
</dbReference>
<dbReference type="InterPro" id="IPR008250">
    <property type="entry name" value="ATPase_P-typ_transduc_dom_A_sf"/>
</dbReference>
<dbReference type="NCBIfam" id="TIGR01494">
    <property type="entry name" value="ATPase_P-type"/>
    <property type="match status" value="1"/>
</dbReference>
<keyword evidence="4 13" id="KW-0812">Transmembrane</keyword>
<feature type="signal peptide" evidence="15">
    <location>
        <begin position="1"/>
        <end position="18"/>
    </location>
</feature>
<feature type="region of interest" description="Disordered" evidence="14">
    <location>
        <begin position="290"/>
        <end position="334"/>
    </location>
</feature>
<dbReference type="PROSITE" id="PS00154">
    <property type="entry name" value="ATPASE_E1_E2"/>
    <property type="match status" value="1"/>
</dbReference>
<dbReference type="SUPFAM" id="SSF81665">
    <property type="entry name" value="Calcium ATPase, transmembrane domain M"/>
    <property type="match status" value="1"/>
</dbReference>
<feature type="region of interest" description="Disordered" evidence="14">
    <location>
        <begin position="1485"/>
        <end position="1556"/>
    </location>
</feature>
<dbReference type="GO" id="GO:0019829">
    <property type="term" value="F:ATPase-coupled monoatomic cation transmembrane transporter activity"/>
    <property type="evidence" value="ECO:0007669"/>
    <property type="project" value="UniProtKB-UniRule"/>
</dbReference>
<dbReference type="STRING" id="1344416.A0A139AFI2"/>
<dbReference type="EMBL" id="KQ965761">
    <property type="protein sequence ID" value="KXS15518.1"/>
    <property type="molecule type" value="Genomic_DNA"/>
</dbReference>
<dbReference type="Gene3D" id="3.40.50.1000">
    <property type="entry name" value="HAD superfamily/HAD-like"/>
    <property type="match status" value="1"/>
</dbReference>
<evidence type="ECO:0000259" key="17">
    <source>
        <dbReference type="Pfam" id="PF12409"/>
    </source>
</evidence>
<evidence type="ECO:0000256" key="15">
    <source>
        <dbReference type="SAM" id="SignalP"/>
    </source>
</evidence>
<proteinExistence type="inferred from homology"/>
<dbReference type="GO" id="GO:0016887">
    <property type="term" value="F:ATP hydrolysis activity"/>
    <property type="evidence" value="ECO:0007669"/>
    <property type="project" value="InterPro"/>
</dbReference>
<evidence type="ECO:0000256" key="3">
    <source>
        <dbReference type="ARBA" id="ARBA00022553"/>
    </source>
</evidence>
<evidence type="ECO:0000256" key="12">
    <source>
        <dbReference type="ARBA" id="ARBA00049360"/>
    </source>
</evidence>
<dbReference type="SFLD" id="SFLDS00003">
    <property type="entry name" value="Haloacid_Dehalogenase"/>
    <property type="match status" value="1"/>
</dbReference>
<evidence type="ECO:0000256" key="2">
    <source>
        <dbReference type="ARBA" id="ARBA00006000"/>
    </source>
</evidence>
<protein>
    <recommendedName>
        <fullName evidence="13">Cation-transporting ATPase</fullName>
        <ecNumber evidence="13">7.2.2.-</ecNumber>
    </recommendedName>
</protein>
<dbReference type="InterPro" id="IPR023214">
    <property type="entry name" value="HAD_sf"/>
</dbReference>
<evidence type="ECO:0000256" key="7">
    <source>
        <dbReference type="ARBA" id="ARBA00022840"/>
    </source>
</evidence>
<keyword evidence="8 13" id="KW-0460">Magnesium</keyword>
<evidence type="ECO:0000256" key="9">
    <source>
        <dbReference type="ARBA" id="ARBA00022967"/>
    </source>
</evidence>
<dbReference type="OrthoDB" id="48943at2759"/>
<dbReference type="PRINTS" id="PR00119">
    <property type="entry name" value="CATATPASE"/>
</dbReference>
<dbReference type="Gene3D" id="1.20.1110.10">
    <property type="entry name" value="Calcium-transporting ATPase, transmembrane domain"/>
    <property type="match status" value="1"/>
</dbReference>
<dbReference type="SUPFAM" id="SSF81653">
    <property type="entry name" value="Calcium ATPase, transduction domain A"/>
    <property type="match status" value="1"/>
</dbReference>
<dbReference type="EC" id="7.2.2.-" evidence="13"/>
<accession>A0A139AFI2</accession>
<keyword evidence="19" id="KW-1185">Reference proteome</keyword>
<evidence type="ECO:0000256" key="11">
    <source>
        <dbReference type="ARBA" id="ARBA00023136"/>
    </source>
</evidence>
<dbReference type="PANTHER" id="PTHR45630:SF8">
    <property type="entry name" value="CATION-TRANSPORTING ATPASE"/>
    <property type="match status" value="1"/>
</dbReference>
<feature type="transmembrane region" description="Helical" evidence="13">
    <location>
        <begin position="186"/>
        <end position="209"/>
    </location>
</feature>
<feature type="transmembrane region" description="Helical" evidence="13">
    <location>
        <begin position="1279"/>
        <end position="1308"/>
    </location>
</feature>
<dbReference type="Pfam" id="PF00122">
    <property type="entry name" value="E1-E2_ATPase"/>
    <property type="match status" value="1"/>
</dbReference>
<evidence type="ECO:0000313" key="18">
    <source>
        <dbReference type="EMBL" id="KXS15518.1"/>
    </source>
</evidence>
<dbReference type="InterPro" id="IPR047819">
    <property type="entry name" value="P5A-ATPase_N"/>
</dbReference>
<dbReference type="SUPFAM" id="SSF56784">
    <property type="entry name" value="HAD-like"/>
    <property type="match status" value="1"/>
</dbReference>
<reference evidence="18 19" key="1">
    <citation type="journal article" date="2015" name="Genome Biol. Evol.">
        <title>Phylogenomic analyses indicate that early fungi evolved digesting cell walls of algal ancestors of land plants.</title>
        <authorList>
            <person name="Chang Y."/>
            <person name="Wang S."/>
            <person name="Sekimoto S."/>
            <person name="Aerts A.L."/>
            <person name="Choi C."/>
            <person name="Clum A."/>
            <person name="LaButti K.M."/>
            <person name="Lindquist E.A."/>
            <person name="Yee Ngan C."/>
            <person name="Ohm R.A."/>
            <person name="Salamov A.A."/>
            <person name="Grigoriev I.V."/>
            <person name="Spatafora J.W."/>
            <person name="Berbee M.L."/>
        </authorList>
    </citation>
    <scope>NUCLEOTIDE SEQUENCE [LARGE SCALE GENOMIC DNA]</scope>
    <source>
        <strain evidence="18 19">JEL478</strain>
    </source>
</reference>
<dbReference type="InterPro" id="IPR044492">
    <property type="entry name" value="P_typ_ATPase_HD_dom"/>
</dbReference>
<evidence type="ECO:0000256" key="14">
    <source>
        <dbReference type="SAM" id="MobiDB-lite"/>
    </source>
</evidence>
<dbReference type="PANTHER" id="PTHR45630">
    <property type="entry name" value="CATION-TRANSPORTING ATPASE-RELATED"/>
    <property type="match status" value="1"/>
</dbReference>
<dbReference type="InterPro" id="IPR059000">
    <property type="entry name" value="ATPase_P-type_domA"/>
</dbReference>
<name>A0A139AFI2_GONPJ</name>
<feature type="compositionally biased region" description="Low complexity" evidence="14">
    <location>
        <begin position="1649"/>
        <end position="1660"/>
    </location>
</feature>
<evidence type="ECO:0000256" key="8">
    <source>
        <dbReference type="ARBA" id="ARBA00022842"/>
    </source>
</evidence>
<evidence type="ECO:0000256" key="1">
    <source>
        <dbReference type="ARBA" id="ARBA00004141"/>
    </source>
</evidence>
<comment type="similarity">
    <text evidence="2 13">Belongs to the cation transport ATPase (P-type) (TC 3.A.3) family. Type V subfamily.</text>
</comment>
<evidence type="ECO:0000256" key="10">
    <source>
        <dbReference type="ARBA" id="ARBA00022989"/>
    </source>
</evidence>
<feature type="compositionally biased region" description="Low complexity" evidence="14">
    <location>
        <begin position="397"/>
        <end position="417"/>
    </location>
</feature>
<dbReference type="Gene3D" id="3.40.1110.10">
    <property type="entry name" value="Calcium-transporting ATPase, cytoplasmic domain N"/>
    <property type="match status" value="1"/>
</dbReference>
<feature type="compositionally biased region" description="Low complexity" evidence="14">
    <location>
        <begin position="1605"/>
        <end position="1618"/>
    </location>
</feature>
<feature type="region of interest" description="Disordered" evidence="14">
    <location>
        <begin position="390"/>
        <end position="417"/>
    </location>
</feature>
<feature type="region of interest" description="Disordered" evidence="14">
    <location>
        <begin position="1594"/>
        <end position="1668"/>
    </location>
</feature>
<keyword evidence="9 13" id="KW-1278">Translocase</keyword>
<feature type="transmembrane region" description="Helical" evidence="13">
    <location>
        <begin position="1398"/>
        <end position="1415"/>
    </location>
</feature>
<feature type="domain" description="P5B-type ATPase N-terminal" evidence="17">
    <location>
        <begin position="171"/>
        <end position="245"/>
    </location>
</feature>
<dbReference type="InterPro" id="IPR006544">
    <property type="entry name" value="P-type_TPase_V"/>
</dbReference>
<dbReference type="PROSITE" id="PS01229">
    <property type="entry name" value="COF_2"/>
    <property type="match status" value="1"/>
</dbReference>
<dbReference type="InterPro" id="IPR001757">
    <property type="entry name" value="P_typ_ATPase"/>
</dbReference>
<dbReference type="GO" id="GO:0016020">
    <property type="term" value="C:membrane"/>
    <property type="evidence" value="ECO:0007669"/>
    <property type="project" value="UniProtKB-SubCell"/>
</dbReference>
<evidence type="ECO:0000256" key="5">
    <source>
        <dbReference type="ARBA" id="ARBA00022723"/>
    </source>
</evidence>
<keyword evidence="11 13" id="KW-0472">Membrane</keyword>
<evidence type="ECO:0000256" key="6">
    <source>
        <dbReference type="ARBA" id="ARBA00022741"/>
    </source>
</evidence>
<comment type="subcellular location">
    <subcellularLocation>
        <location evidence="1 13">Membrane</location>
        <topology evidence="1 13">Multi-pass membrane protein</topology>
    </subcellularLocation>
</comment>
<dbReference type="InterPro" id="IPR018303">
    <property type="entry name" value="ATPase_P-typ_P_site"/>
</dbReference>
<keyword evidence="3" id="KW-0597">Phosphoprotein</keyword>
<gene>
    <name evidence="18" type="ORF">M427DRAFT_44373</name>
</gene>
<keyword evidence="15" id="KW-0732">Signal</keyword>
<feature type="region of interest" description="Disordered" evidence="14">
    <location>
        <begin position="112"/>
        <end position="147"/>
    </location>
</feature>
<feature type="transmembrane region" description="Helical" evidence="13">
    <location>
        <begin position="1441"/>
        <end position="1463"/>
    </location>
</feature>
<evidence type="ECO:0000259" key="16">
    <source>
        <dbReference type="Pfam" id="PF00122"/>
    </source>
</evidence>
<feature type="compositionally biased region" description="Low complexity" evidence="14">
    <location>
        <begin position="290"/>
        <end position="303"/>
    </location>
</feature>
<feature type="compositionally biased region" description="Basic and acidic residues" evidence="14">
    <location>
        <begin position="123"/>
        <end position="134"/>
    </location>
</feature>
<dbReference type="Proteomes" id="UP000070544">
    <property type="component" value="Unassembled WGS sequence"/>
</dbReference>
<comment type="caution">
    <text evidence="13">Lacks conserved residue(s) required for the propagation of feature annotation.</text>
</comment>
<dbReference type="InterPro" id="IPR023299">
    <property type="entry name" value="ATPase_P-typ_cyto_dom_N"/>
</dbReference>
<feature type="region of interest" description="Disordered" evidence="14">
    <location>
        <begin position="65"/>
        <end position="90"/>
    </location>
</feature>
<comment type="catalytic activity">
    <reaction evidence="12 13">
        <text>ATP + H2O = ADP + phosphate + H(+)</text>
        <dbReference type="Rhea" id="RHEA:13065"/>
        <dbReference type="ChEBI" id="CHEBI:15377"/>
        <dbReference type="ChEBI" id="CHEBI:15378"/>
        <dbReference type="ChEBI" id="CHEBI:30616"/>
        <dbReference type="ChEBI" id="CHEBI:43474"/>
        <dbReference type="ChEBI" id="CHEBI:456216"/>
    </reaction>
</comment>
<dbReference type="SFLD" id="SFLDG00002">
    <property type="entry name" value="C1.7:_P-type_atpase_like"/>
    <property type="match status" value="1"/>
</dbReference>
<dbReference type="InterPro" id="IPR036412">
    <property type="entry name" value="HAD-like_sf"/>
</dbReference>
<dbReference type="Gene3D" id="2.70.150.10">
    <property type="entry name" value="Calcium-transporting ATPase, cytoplasmic transduction domain A"/>
    <property type="match status" value="1"/>
</dbReference>
<dbReference type="SFLD" id="SFLDF00027">
    <property type="entry name" value="p-type_atpase"/>
    <property type="match status" value="1"/>
</dbReference>
<dbReference type="GO" id="GO:0140358">
    <property type="term" value="F:P-type transmembrane transporter activity"/>
    <property type="evidence" value="ECO:0007669"/>
    <property type="project" value="InterPro"/>
</dbReference>
<dbReference type="Pfam" id="PF12409">
    <property type="entry name" value="P5-ATPase"/>
    <property type="match status" value="1"/>
</dbReference>
<feature type="chain" id="PRO_5007296120" description="Cation-transporting ATPase" evidence="15">
    <location>
        <begin position="19"/>
        <end position="1668"/>
    </location>
</feature>
<evidence type="ECO:0000313" key="19">
    <source>
        <dbReference type="Proteomes" id="UP000070544"/>
    </source>
</evidence>
<sequence>MFLHQAVLVWLCYTSVLPLLSTSTPNCSLRAPYCQNRQFLQERKQSGEKHTRAIGSRSPCCCLKGDPSTKTTMEGHGRYPPGSDDPRGSIDSTLSEYSVIAIGNAANEDGSLGGGAVGGSRISADRERGGEGREKKRKGDRSASGLSREKARVLFGGNEMGSTQGDTFDREYLDIEHYRESHLRLVLFYMLCVLPLPIPGMFLLVARWFPELFTWIAREKVDGRFAWQAEYVLVRGPAVEAHHTTTRTQSTLPFMRPRQAPSSSLTLAPNAAWVELPVASLSLPAPLPDTSLSSPVSSTSPAPLRRRKSTSSRMESDDDMEDDTNNRPRSSLKGDASAVSVRFFDYRHQRYVFDPRSNSFTRRLATISAYGQGVYDGSLATGKPLILPQDAKESSRTDATSAASKTVSTTNTQQPSTSLSIPSIVLSLLASFPSGLSTSHHAFLSSLHLPNLLTPPTHSLASLLLSKISTPFYIFQIFAAVVWALEGYFTFSAFVILCSSAGVAWEAILEKQNQTRIQSLAAVQPLVRVLRNAMIGTVPASSLVPGDIVCFLPSDADPSTSSSSPTSPHPSGALPHATHALLAADFVLTSGTVVADESTLTGETVPVVKSPFHPGTTTTYHEDRHRNATLFAGSRIVQVKPAIPALAHPGAPGYATAIVVRTGFATAKGEVFRSVIHPTQVEIAFRRDAWRVLGVMAAVGVIASAKRLYDGITFSRPLFSIILTSLDILTTAIPPALPIVLTVGTGMSLTRLRSNRVLCIDPDRINLAGRVDAACWDKTGTLTETGVRFVGLDKWEAAAGFCGIERSVGGNAGRSSSARRNATPLDLFGGNVPLVMAVCHGLNVVDGALAGYSLDTELFTATGCSLVQPAEMPVRLPSASATAPGGVVLPLAHVVLPPRLAAPEALHVLKRFDFDPTVQRASVVVALSAASGPWVVAAKGSPEAMWEACEPSTLPDRAVFEATLRGYTARGFYVLACGTREVSGIGTAGQLEALRREDVENRLRFAGFVLLRNPVKTEAAPLLHSLAEAGIRNVMITGDDVRTGVHVAREVGIVGARRPVFIIDVEEDSSTGGPKVMFYEVAGEDVQVAVGGPQGDGPKRPLGELRRWMSAAPTGVELAIRASALEALKDQAGFDALGDGSAVAGDAGAKEKRYLLDWIVKRCSVFGRVKPAQKAWIVQRLMGMGETVAMCGDGTNDCGALKAAHVGLALSDSEASVVAPFTSAKLEVTDMMAILLEGRTLNNNQWLIDDIFIVTGLAFWMVYTGPATKLSLIPPADSLFHIAVVASLAGQIALFVWFFALVSILMYAPAEAGWFCSVDKATQFLSKVTLLPKDPSLGAANFPCYPVDPNSDVVLGQLQKSMENTVFWLFAHFQFLVTALGVTIVARHRQPFWTNRFFVVYLVLLFSILTFMLLTPDDAPWAAGMNNAFSMRSGVPLSFRFKVWAVALADLVVCGGLWELVVVDKAVPWVQTRWQTRSKVGSLKRAPSTLTRKSSLKPGASATRNQGSWGLTDWISRPFRGGSRLGSGPSTPNASPSRIRYAPTQILRRTQRDPVSEDEMALIDRSETRRTVAEAEAFGDSPTVPTVHRAAVLVSPERTGSPNQVASPTTTSPVSSPVLAQPPSNVPLGPTLKSGGRHLSQRRAERRAAAGSSASGSAGQAPGGSGSR</sequence>
<organism evidence="18 19">
    <name type="scientific">Gonapodya prolifera (strain JEL478)</name>
    <name type="common">Monoblepharis prolifera</name>
    <dbReference type="NCBI Taxonomy" id="1344416"/>
    <lineage>
        <taxon>Eukaryota</taxon>
        <taxon>Fungi</taxon>
        <taxon>Fungi incertae sedis</taxon>
        <taxon>Chytridiomycota</taxon>
        <taxon>Chytridiomycota incertae sedis</taxon>
        <taxon>Monoblepharidomycetes</taxon>
        <taxon>Monoblepharidales</taxon>
        <taxon>Gonapodyaceae</taxon>
        <taxon>Gonapodya</taxon>
    </lineage>
</organism>
<feature type="domain" description="P-type ATPase A" evidence="16">
    <location>
        <begin position="582"/>
        <end position="675"/>
    </location>
</feature>
<feature type="transmembrane region" description="Helical" evidence="13">
    <location>
        <begin position="1366"/>
        <end position="1386"/>
    </location>
</feature>
<dbReference type="GO" id="GO:0005524">
    <property type="term" value="F:ATP binding"/>
    <property type="evidence" value="ECO:0007669"/>
    <property type="project" value="UniProtKB-UniRule"/>
</dbReference>
<keyword evidence="10 13" id="KW-1133">Transmembrane helix</keyword>
<keyword evidence="5 13" id="KW-0479">Metal-binding</keyword>
<keyword evidence="6 13" id="KW-0547">Nucleotide-binding</keyword>
<dbReference type="InterPro" id="IPR023298">
    <property type="entry name" value="ATPase_P-typ_TM_dom_sf"/>
</dbReference>
<evidence type="ECO:0000256" key="4">
    <source>
        <dbReference type="ARBA" id="ARBA00022692"/>
    </source>
</evidence>